<dbReference type="InterPro" id="IPR022549">
    <property type="entry name" value="DUF3627"/>
</dbReference>
<feature type="coiled-coil region" evidence="1">
    <location>
        <begin position="159"/>
        <end position="221"/>
    </location>
</feature>
<dbReference type="PROSITE" id="PS51750">
    <property type="entry name" value="BRO_N"/>
    <property type="match status" value="1"/>
</dbReference>
<feature type="domain" description="Bro-N" evidence="3">
    <location>
        <begin position="3"/>
        <end position="142"/>
    </location>
</feature>
<feature type="region of interest" description="Disordered" evidence="2">
    <location>
        <begin position="64"/>
        <end position="87"/>
    </location>
</feature>
<evidence type="ECO:0000259" key="3">
    <source>
        <dbReference type="PROSITE" id="PS51750"/>
    </source>
</evidence>
<dbReference type="InterPro" id="IPR003497">
    <property type="entry name" value="BRO_N_domain"/>
</dbReference>
<dbReference type="SMART" id="SM01040">
    <property type="entry name" value="Bro-N"/>
    <property type="match status" value="1"/>
</dbReference>
<reference evidence="4" key="1">
    <citation type="journal article" date="2017" name="J. Invertebr. Pathol.">
        <title>A comparison of the adaptations of strains of Lymantria dispar multiple nucleopolyhedrovirus to hosts from spatially isolated populations.</title>
        <authorList>
            <person name="Martemyanov V.V."/>
            <person name="Podgwaite J.D."/>
            <person name="Belousova I.A."/>
            <person name="Pavlushin S.V."/>
            <person name="Slavicek J.M."/>
            <person name="Baturina O.A."/>
            <person name="Kabilov M.R."/>
            <person name="Ilyinykh A.V."/>
        </authorList>
    </citation>
    <scope>NUCLEOTIDE SEQUENCE</scope>
    <source>
        <strain evidence="4">LdMNPV-27/0</strain>
    </source>
</reference>
<name>A0A1S5YD61_NPVLD</name>
<evidence type="ECO:0000256" key="2">
    <source>
        <dbReference type="SAM" id="MobiDB-lite"/>
    </source>
</evidence>
<dbReference type="Pfam" id="PF02498">
    <property type="entry name" value="Bro-N"/>
    <property type="match status" value="1"/>
</dbReference>
<organism evidence="4">
    <name type="scientific">Lymantria dispar multicapsid nuclear polyhedrosis virus</name>
    <name type="common">LdMNPV</name>
    <dbReference type="NCBI Taxonomy" id="10449"/>
    <lineage>
        <taxon>Viruses</taxon>
        <taxon>Viruses incertae sedis</taxon>
        <taxon>Naldaviricetes</taxon>
        <taxon>Lefavirales</taxon>
        <taxon>Baculoviridae</taxon>
        <taxon>Alphabaculovirus</taxon>
        <taxon>Alphabaculovirus lydisparis</taxon>
    </lineage>
</organism>
<keyword evidence="1" id="KW-0175">Coiled coil</keyword>
<dbReference type="EMBL" id="KY249580">
    <property type="protein sequence ID" value="AQQ80053.1"/>
    <property type="molecule type" value="Genomic_DNA"/>
</dbReference>
<proteinExistence type="predicted"/>
<protein>
    <submittedName>
        <fullName evidence="4">Bro-c</fullName>
    </submittedName>
</protein>
<feature type="compositionally biased region" description="Polar residues" evidence="2">
    <location>
        <begin position="71"/>
        <end position="84"/>
    </location>
</feature>
<organismHost>
    <name type="scientific">Lepidoptera</name>
    <name type="common">moths &amp; butterflies</name>
    <dbReference type="NCBI Taxonomy" id="7088"/>
</organismHost>
<sequence length="332" mass="37468">MSRVKIGQFKFGEDEFTLRYVLERDQSIKFVARDVAASLKYVNCKQAVIVNVDNKYKSTFEQGRVPYTPGSDKSTFEQGSTPYTPGSDGVAKQGDPLYLQPHTVLITKEGVIQLIMKSKLPYAVELQAWLLEEVIPQVLCTGKYAPAVKMDTSGALVKIDDLTAKLTEANANLMEANKSLIVFANEMIVARRDAETARQDCEAARRETAQLANRMADIAQDVIAKPADPRLRHTLAVCEIGQNEYAFLRPQKRNFRQSLNRLSVDDRNVVFKSEYVPNAMNVLNKVKESLPRDKFKARHNKITLLENLTRDQLIEAVRSSMTERQIAKVLNK</sequence>
<evidence type="ECO:0000313" key="4">
    <source>
        <dbReference type="EMBL" id="AQQ80053.1"/>
    </source>
</evidence>
<evidence type="ECO:0000256" key="1">
    <source>
        <dbReference type="SAM" id="Coils"/>
    </source>
</evidence>
<dbReference type="Pfam" id="PF12299">
    <property type="entry name" value="DUF3627"/>
    <property type="match status" value="1"/>
</dbReference>
<accession>A0A1S5YD61</accession>